<evidence type="ECO:0000313" key="3">
    <source>
        <dbReference type="EMBL" id="TKW08615.1"/>
    </source>
</evidence>
<evidence type="ECO:0000313" key="4">
    <source>
        <dbReference type="Proteomes" id="UP000298652"/>
    </source>
</evidence>
<name>A0A4U6U2X8_SETVI</name>
<sequence length="180" mass="21497">MSSWRDDQNGIPLWNEHPKCHCGFRASLQVWEDRLPRGKKGCRYFKCPDIDYDFKACTFMEWIDTRLLREVGIILVELETKGQYHARHTEARETACLARLEQERRICQQQIRLKGKEDELQRQREQLGAREAALKRQEEEFEARQAQLLHEDERQKNMKKQDGECSSKKVRMGKLSRFTQ</sequence>
<proteinExistence type="predicted"/>
<dbReference type="AlphaFoldDB" id="A0A4U6U2X8"/>
<dbReference type="Gramene" id="TKW08615">
    <property type="protein sequence ID" value="TKW08615"/>
    <property type="gene ID" value="SEVIR_6G035400v2"/>
</dbReference>
<evidence type="ECO:0000256" key="1">
    <source>
        <dbReference type="SAM" id="Coils"/>
    </source>
</evidence>
<accession>A0A4U6U2X8</accession>
<evidence type="ECO:0000256" key="2">
    <source>
        <dbReference type="SAM" id="MobiDB-lite"/>
    </source>
</evidence>
<evidence type="ECO:0008006" key="5">
    <source>
        <dbReference type="Google" id="ProtNLM"/>
    </source>
</evidence>
<feature type="compositionally biased region" description="Basic and acidic residues" evidence="2">
    <location>
        <begin position="149"/>
        <end position="167"/>
    </location>
</feature>
<dbReference type="Proteomes" id="UP000298652">
    <property type="component" value="Chromosome 6"/>
</dbReference>
<protein>
    <recommendedName>
        <fullName evidence="5">Zinc finger GRF-type domain-containing protein</fullName>
    </recommendedName>
</protein>
<organism evidence="3 4">
    <name type="scientific">Setaria viridis</name>
    <name type="common">Green bristlegrass</name>
    <name type="synonym">Setaria italica subsp. viridis</name>
    <dbReference type="NCBI Taxonomy" id="4556"/>
    <lineage>
        <taxon>Eukaryota</taxon>
        <taxon>Viridiplantae</taxon>
        <taxon>Streptophyta</taxon>
        <taxon>Embryophyta</taxon>
        <taxon>Tracheophyta</taxon>
        <taxon>Spermatophyta</taxon>
        <taxon>Magnoliopsida</taxon>
        <taxon>Liliopsida</taxon>
        <taxon>Poales</taxon>
        <taxon>Poaceae</taxon>
        <taxon>PACMAD clade</taxon>
        <taxon>Panicoideae</taxon>
        <taxon>Panicodae</taxon>
        <taxon>Paniceae</taxon>
        <taxon>Cenchrinae</taxon>
        <taxon>Setaria</taxon>
    </lineage>
</organism>
<gene>
    <name evidence="3" type="ORF">SEVIR_6G035400v2</name>
</gene>
<dbReference type="EMBL" id="CM016557">
    <property type="protein sequence ID" value="TKW08615.1"/>
    <property type="molecule type" value="Genomic_DNA"/>
</dbReference>
<keyword evidence="4" id="KW-1185">Reference proteome</keyword>
<reference evidence="3" key="1">
    <citation type="submission" date="2019-03" db="EMBL/GenBank/DDBJ databases">
        <title>WGS assembly of Setaria viridis.</title>
        <authorList>
            <person name="Huang P."/>
            <person name="Jenkins J."/>
            <person name="Grimwood J."/>
            <person name="Barry K."/>
            <person name="Healey A."/>
            <person name="Mamidi S."/>
            <person name="Sreedasyam A."/>
            <person name="Shu S."/>
            <person name="Feldman M."/>
            <person name="Wu J."/>
            <person name="Yu Y."/>
            <person name="Chen C."/>
            <person name="Johnson J."/>
            <person name="Rokhsar D."/>
            <person name="Baxter I."/>
            <person name="Schmutz J."/>
            <person name="Brutnell T."/>
            <person name="Kellogg E."/>
        </authorList>
    </citation>
    <scope>NUCLEOTIDE SEQUENCE [LARGE SCALE GENOMIC DNA]</scope>
</reference>
<feature type="region of interest" description="Disordered" evidence="2">
    <location>
        <begin position="148"/>
        <end position="180"/>
    </location>
</feature>
<feature type="coiled-coil region" evidence="1">
    <location>
        <begin position="97"/>
        <end position="144"/>
    </location>
</feature>
<keyword evidence="1" id="KW-0175">Coiled coil</keyword>